<gene>
    <name evidence="3" type="ORF">CRP01_09275</name>
</gene>
<dbReference type="InterPro" id="IPR051172">
    <property type="entry name" value="Chlamydia_OmcB"/>
</dbReference>
<organism evidence="3 4">
    <name type="scientific">Flavilitoribacter nigricans (strain ATCC 23147 / DSM 23189 / NBRC 102662 / NCIMB 1420 / SS-2)</name>
    <name type="common">Lewinella nigricans</name>
    <dbReference type="NCBI Taxonomy" id="1122177"/>
    <lineage>
        <taxon>Bacteria</taxon>
        <taxon>Pseudomonadati</taxon>
        <taxon>Bacteroidota</taxon>
        <taxon>Saprospiria</taxon>
        <taxon>Saprospirales</taxon>
        <taxon>Lewinellaceae</taxon>
        <taxon>Flavilitoribacter</taxon>
    </lineage>
</organism>
<feature type="domain" description="DUF7507" evidence="2">
    <location>
        <begin position="393"/>
        <end position="506"/>
    </location>
</feature>
<dbReference type="PANTHER" id="PTHR34819:SF3">
    <property type="entry name" value="CELL SURFACE PROTEIN"/>
    <property type="match status" value="1"/>
</dbReference>
<name>A0A2D0NES2_FLAN2</name>
<feature type="signal peptide" evidence="1">
    <location>
        <begin position="1"/>
        <end position="19"/>
    </location>
</feature>
<feature type="domain" description="DUF7507" evidence="2">
    <location>
        <begin position="233"/>
        <end position="342"/>
    </location>
</feature>
<dbReference type="NCBIfam" id="TIGR01451">
    <property type="entry name" value="B_ant_repeat"/>
    <property type="match status" value="5"/>
</dbReference>
<dbReference type="Proteomes" id="UP000223913">
    <property type="component" value="Unassembled WGS sequence"/>
</dbReference>
<feature type="domain" description="DUF7507" evidence="2">
    <location>
        <begin position="1107"/>
        <end position="1221"/>
    </location>
</feature>
<feature type="chain" id="PRO_5012519513" description="DUF7507 domain-containing protein" evidence="1">
    <location>
        <begin position="20"/>
        <end position="1364"/>
    </location>
</feature>
<keyword evidence="4" id="KW-1185">Reference proteome</keyword>
<dbReference type="EMBL" id="PDUD01000015">
    <property type="protein sequence ID" value="PHN06870.1"/>
    <property type="molecule type" value="Genomic_DNA"/>
</dbReference>
<dbReference type="InterPro" id="IPR055354">
    <property type="entry name" value="DUF7507"/>
</dbReference>
<feature type="domain" description="DUF7507" evidence="2">
    <location>
        <begin position="821"/>
        <end position="935"/>
    </location>
</feature>
<sequence length="1364" mass="141281">MKKSLLFLTAFLFITTAYSQRTLEWSIGDIQVSCGVTTEICYPMQVSISDGTLNPELATSTIRIFYDAGYLSNLMVNNVENGYTVSGLNQSNDVYGGVFGFEGGGGIFAQFNLIANDNTPIPLSTTPTHVLDFCFTIETGVTYPLCSPLVFDNNHCGWDMGIANDDGYLVNDAGMVGTYYLNLDQSDAILADDEVINYLWEEDPAFDCRVDELDDTVGATTTTDCIEDVCNADVTLVKSSLTYDALSNTITYTYEVTNSGPATLYDVVVTESAPGFTGAGALPMPTYVMGSGGADLDGDGDDPDLVIGGTLSYTAVYTVDQADIDAGYVQNSALVTAYPDYGVPAITDISDTGTEPDGTVIADPAAVETPDYNGVTNGDLGDDPTVTLIPQTPSIMLTKTANNIDGVASPTTYDAVGDIVNYDIEVLNDGNVSIYNVVVTDPGADAGTILPVDADTDGFNDGDIDEDGVLDVGETWLYTAAHTITQDDIDDGLYTNTATVNAVADTNGDGDGNDAGVGDVAVTDSDDETVNAAQAPSIMLTKTANNIDGVAAPTTYDAVGDVVNYDIEVLNDGNVSIYNVVVTDPGADAGTILPVDADTDGFNDGDTDEDGVLDVGETWLYTAAHTITQDDIDDGFYTNTATVNAVADTNGDGDGNDAGVGDVAVTDSDDETVNAAQDPSILLTKTANNIDGVAAPTTYDAVGDVVNYDIEVLNDGNVSIYNVVVTDPGADAGTILEVDADTDGFNDGDIDEDGVLDVGETWLYTAAHTITQDDIDDGLYTNTATVNAVADTNGDGDGNDAGVGDVAVTDSDDETVNATQAPSIMLTKTANNIDGVASPTTYDAVGDVVNYDIEVLNDGNVSIYNVVVTDPGADAGTILPVDADTDGFNDGDTDEDGVLDVGETWLYTAAHTITQDDIDDGFYTNTATVNAVADTNGDGDGNDAGVGDVAVTDSDDETVNAAQAPSIMLTKTANNIDGVASPTTYDAVGDVVNYDIEVLNDGNVSIYNVVVTDPGADVGTILPVDADTDGFNDGDTDEDGVLDVGETWLYTAAHTITQDDIDDGLYTNTATVNAVADTNGDGDGNDAGVGDVAVTDSDDETVNAAQAPSIMLTKTANNIDGVASPTTYDAVGDVVNYDIAVLNDGNVSIYNVVVTDPGADAGTILPVDADTDGFNDGDTDEDGVLDVGETWLYTAAHTITQDDIDDGLYTNTATVNAVADTNGDGDGNDAGVGDVAVTDSDDETVNATQAPSIMLTKTANNIDGVASPTTYDAVGDVVNYDIEVLNDGNVSIYNVVVTDPGADAGTILPVDADTDGFNDGDTDEDGVLDVGETWLYTAAHTITQDDIDDGLYTNTATVNAVADT</sequence>
<accession>A0A2D0NES2</accession>
<dbReference type="Pfam" id="PF24346">
    <property type="entry name" value="DUF7507"/>
    <property type="match status" value="8"/>
</dbReference>
<proteinExistence type="predicted"/>
<dbReference type="InterPro" id="IPR047589">
    <property type="entry name" value="DUF11_rpt"/>
</dbReference>
<evidence type="ECO:0000313" key="3">
    <source>
        <dbReference type="EMBL" id="PHN06870.1"/>
    </source>
</evidence>
<evidence type="ECO:0000259" key="2">
    <source>
        <dbReference type="Pfam" id="PF24346"/>
    </source>
</evidence>
<protein>
    <recommendedName>
        <fullName evidence="2">DUF7507 domain-containing protein</fullName>
    </recommendedName>
</protein>
<dbReference type="PANTHER" id="PTHR34819">
    <property type="entry name" value="LARGE CYSTEINE-RICH PERIPLASMIC PROTEIN OMCB"/>
    <property type="match status" value="1"/>
</dbReference>
<feature type="domain" description="DUF7507" evidence="2">
    <location>
        <begin position="1250"/>
        <end position="1362"/>
    </location>
</feature>
<evidence type="ECO:0000313" key="4">
    <source>
        <dbReference type="Proteomes" id="UP000223913"/>
    </source>
</evidence>
<feature type="domain" description="DUF7507" evidence="2">
    <location>
        <begin position="964"/>
        <end position="1078"/>
    </location>
</feature>
<evidence type="ECO:0000256" key="1">
    <source>
        <dbReference type="SAM" id="SignalP"/>
    </source>
</evidence>
<reference evidence="3 4" key="1">
    <citation type="submission" date="2017-10" db="EMBL/GenBank/DDBJ databases">
        <title>The draft genome sequence of Lewinella nigricans NBRC 102662.</title>
        <authorList>
            <person name="Wang K."/>
        </authorList>
    </citation>
    <scope>NUCLEOTIDE SEQUENCE [LARGE SCALE GENOMIC DNA]</scope>
    <source>
        <strain evidence="3 4">NBRC 102662</strain>
    </source>
</reference>
<feature type="domain" description="DUF7507" evidence="2">
    <location>
        <begin position="679"/>
        <end position="792"/>
    </location>
</feature>
<keyword evidence="1" id="KW-0732">Signal</keyword>
<feature type="non-terminal residue" evidence="3">
    <location>
        <position position="1364"/>
    </location>
</feature>
<feature type="domain" description="DUF7507" evidence="2">
    <location>
        <begin position="535"/>
        <end position="649"/>
    </location>
</feature>
<dbReference type="RefSeq" id="WP_222845682.1">
    <property type="nucleotide sequence ID" value="NZ_PDUD01000015.1"/>
</dbReference>
<comment type="caution">
    <text evidence="3">The sequence shown here is derived from an EMBL/GenBank/DDBJ whole genome shotgun (WGS) entry which is preliminary data.</text>
</comment>